<sequence>MIYQTLLHIAIFQGIVLGLIILRSNFFNTRANRYLAYLMFILSLLLLNLALELWGAFQHFPILRFIDDVETAFLVPVFLLLFILNKGGHAFKNSKVLVWLYLPFGFSAIIGLFEDFDVIADLYTIPDTIQPILELLNNVELFLAVFFFPVVLVAAYRFLKYIKQEKDKSWVTILWLLVSLIFFSWVIAILIRFFYVYDVSMTMKIIALAVTFFIHWTTYVGIYKFRLSDNREEIRAILNGLSTRISKTAIPEKEKLTSDNPYFTKLELLFKEDKIYTDSRLNREQVAKELGISPGYLSQIVNQITGSNFSNYLNRYRIEAVKKMSLDSEFQNYSLLAMGLESGFTSKTTFYKAFKKFTGMTPSQYQKSFK</sequence>
<dbReference type="GO" id="GO:0003700">
    <property type="term" value="F:DNA-binding transcription factor activity"/>
    <property type="evidence" value="ECO:0007669"/>
    <property type="project" value="InterPro"/>
</dbReference>
<evidence type="ECO:0000313" key="7">
    <source>
        <dbReference type="Proteomes" id="UP000707206"/>
    </source>
</evidence>
<evidence type="ECO:0000256" key="3">
    <source>
        <dbReference type="ARBA" id="ARBA00023163"/>
    </source>
</evidence>
<feature type="transmembrane region" description="Helical" evidence="4">
    <location>
        <begin position="96"/>
        <end position="113"/>
    </location>
</feature>
<evidence type="ECO:0000256" key="2">
    <source>
        <dbReference type="ARBA" id="ARBA00023125"/>
    </source>
</evidence>
<feature type="transmembrane region" description="Helical" evidence="4">
    <location>
        <begin position="141"/>
        <end position="159"/>
    </location>
</feature>
<keyword evidence="4" id="KW-0812">Transmembrane</keyword>
<dbReference type="RefSeq" id="WP_152576079.1">
    <property type="nucleotide sequence ID" value="NZ_VIKU02000010.1"/>
</dbReference>
<feature type="transmembrane region" description="Helical" evidence="4">
    <location>
        <begin position="34"/>
        <end position="56"/>
    </location>
</feature>
<dbReference type="InterPro" id="IPR018062">
    <property type="entry name" value="HTH_AraC-typ_CS"/>
</dbReference>
<dbReference type="SMART" id="SM00342">
    <property type="entry name" value="HTH_ARAC"/>
    <property type="match status" value="1"/>
</dbReference>
<reference evidence="6" key="2">
    <citation type="submission" date="2020-03" db="EMBL/GenBank/DDBJ databases">
        <title>Flavobacteriaceae bacterium strain TP-CH-4, a member of the family Flavobacteriaceae isolated from a deep-sea seamount.</title>
        <authorList>
            <person name="Zhang D.-C."/>
        </authorList>
    </citation>
    <scope>NUCLEOTIDE SEQUENCE</scope>
    <source>
        <strain evidence="6">TP-CH-4</strain>
    </source>
</reference>
<keyword evidence="4" id="KW-0472">Membrane</keyword>
<name>A0A967B3X3_9FLAO</name>
<dbReference type="PROSITE" id="PS00041">
    <property type="entry name" value="HTH_ARAC_FAMILY_1"/>
    <property type="match status" value="1"/>
</dbReference>
<dbReference type="GO" id="GO:0043565">
    <property type="term" value="F:sequence-specific DNA binding"/>
    <property type="evidence" value="ECO:0007669"/>
    <property type="project" value="InterPro"/>
</dbReference>
<feature type="transmembrane region" description="Helical" evidence="4">
    <location>
        <begin position="171"/>
        <end position="195"/>
    </location>
</feature>
<evidence type="ECO:0000256" key="4">
    <source>
        <dbReference type="SAM" id="Phobius"/>
    </source>
</evidence>
<dbReference type="PANTHER" id="PTHR43280:SF29">
    <property type="entry name" value="ARAC-FAMILY TRANSCRIPTIONAL REGULATOR"/>
    <property type="match status" value="1"/>
</dbReference>
<organism evidence="6 7">
    <name type="scientific">Pelagihabitans pacificus</name>
    <dbReference type="NCBI Taxonomy" id="2696054"/>
    <lineage>
        <taxon>Bacteria</taxon>
        <taxon>Pseudomonadati</taxon>
        <taxon>Bacteroidota</taxon>
        <taxon>Flavobacteriia</taxon>
        <taxon>Flavobacteriales</taxon>
        <taxon>Flavobacteriaceae</taxon>
        <taxon>Pelagihabitans</taxon>
    </lineage>
</organism>
<comment type="caution">
    <text evidence="6">The sequence shown here is derived from an EMBL/GenBank/DDBJ whole genome shotgun (WGS) entry which is preliminary data.</text>
</comment>
<dbReference type="Gene3D" id="1.10.10.60">
    <property type="entry name" value="Homeodomain-like"/>
    <property type="match status" value="2"/>
</dbReference>
<keyword evidence="4" id="KW-1133">Transmembrane helix</keyword>
<dbReference type="InterPro" id="IPR018060">
    <property type="entry name" value="HTH_AraC"/>
</dbReference>
<dbReference type="EMBL" id="VIKU02000010">
    <property type="protein sequence ID" value="NHF61586.1"/>
    <property type="molecule type" value="Genomic_DNA"/>
</dbReference>
<dbReference type="Proteomes" id="UP000707206">
    <property type="component" value="Unassembled WGS sequence"/>
</dbReference>
<dbReference type="SUPFAM" id="SSF46689">
    <property type="entry name" value="Homeodomain-like"/>
    <property type="match status" value="1"/>
</dbReference>
<accession>A0A967B3X3</accession>
<keyword evidence="1" id="KW-0805">Transcription regulation</keyword>
<keyword evidence="7" id="KW-1185">Reference proteome</keyword>
<dbReference type="PANTHER" id="PTHR43280">
    <property type="entry name" value="ARAC-FAMILY TRANSCRIPTIONAL REGULATOR"/>
    <property type="match status" value="1"/>
</dbReference>
<feature type="domain" description="HTH araC/xylS-type" evidence="5">
    <location>
        <begin position="265"/>
        <end position="368"/>
    </location>
</feature>
<dbReference type="InterPro" id="IPR009057">
    <property type="entry name" value="Homeodomain-like_sf"/>
</dbReference>
<evidence type="ECO:0000256" key="1">
    <source>
        <dbReference type="ARBA" id="ARBA00023015"/>
    </source>
</evidence>
<keyword evidence="3" id="KW-0804">Transcription</keyword>
<keyword evidence="2" id="KW-0238">DNA-binding</keyword>
<evidence type="ECO:0000259" key="5">
    <source>
        <dbReference type="PROSITE" id="PS01124"/>
    </source>
</evidence>
<dbReference type="AlphaFoldDB" id="A0A967B3X3"/>
<gene>
    <name evidence="6" type="ORF">FK220_019695</name>
</gene>
<feature type="transmembrane region" description="Helical" evidence="4">
    <location>
        <begin position="201"/>
        <end position="222"/>
    </location>
</feature>
<dbReference type="PROSITE" id="PS01124">
    <property type="entry name" value="HTH_ARAC_FAMILY_2"/>
    <property type="match status" value="1"/>
</dbReference>
<protein>
    <submittedName>
        <fullName evidence="6">Helix-turn-helix transcriptional regulator</fullName>
    </submittedName>
</protein>
<feature type="transmembrane region" description="Helical" evidence="4">
    <location>
        <begin position="62"/>
        <end position="84"/>
    </location>
</feature>
<evidence type="ECO:0000313" key="6">
    <source>
        <dbReference type="EMBL" id="NHF61586.1"/>
    </source>
</evidence>
<dbReference type="Pfam" id="PF12833">
    <property type="entry name" value="HTH_18"/>
    <property type="match status" value="1"/>
</dbReference>
<proteinExistence type="predicted"/>
<reference evidence="6" key="1">
    <citation type="submission" date="2019-07" db="EMBL/GenBank/DDBJ databases">
        <authorList>
            <person name="De-Chao Zhang Q."/>
        </authorList>
    </citation>
    <scope>NUCLEOTIDE SEQUENCE</scope>
    <source>
        <strain evidence="6">TP-CH-4</strain>
    </source>
</reference>
<feature type="transmembrane region" description="Helical" evidence="4">
    <location>
        <begin position="6"/>
        <end position="22"/>
    </location>
</feature>